<evidence type="ECO:0000313" key="2">
    <source>
        <dbReference type="EMBL" id="CDW58213.1"/>
    </source>
</evidence>
<dbReference type="Proteomes" id="UP000030665">
    <property type="component" value="Unassembled WGS sequence"/>
</dbReference>
<reference evidence="2" key="2">
    <citation type="submission" date="2014-03" db="EMBL/GenBank/DDBJ databases">
        <title>The whipworm genome and dual-species transcriptomics of an intimate host-pathogen interaction.</title>
        <authorList>
            <person name="Foth B.J."/>
            <person name="Tsai I.J."/>
            <person name="Reid A.J."/>
            <person name="Bancroft A.J."/>
            <person name="Nichol S."/>
            <person name="Tracey A."/>
            <person name="Holroyd N."/>
            <person name="Cotton J.A."/>
            <person name="Stanley E.J."/>
            <person name="Zarowiecki M."/>
            <person name="Liu J.Z."/>
            <person name="Huckvale T."/>
            <person name="Cooper P.J."/>
            <person name="Grencis R.K."/>
            <person name="Berriman M."/>
        </authorList>
    </citation>
    <scope>NUCLEOTIDE SEQUENCE [LARGE SCALE GENOMIC DNA]</scope>
</reference>
<gene>
    <name evidence="2" type="ORF">TTRE_0000652001</name>
</gene>
<keyword evidence="3" id="KW-1185">Reference proteome</keyword>
<accession>A0A077ZFC5</accession>
<sequence>MAADEIAMAEKIWLRRIDHPSCWTPAVLRSTGKDETSDCVTKQTYRSGPPHTKNSRKATRWGRTNACDHEATVLDIAQPLQRKKGSSKAASYINGKMHLSFKRKWESYPQNASAQNMCFRTSGWILLDTCTCEENIVQRNRTYSSRLV</sequence>
<evidence type="ECO:0000256" key="1">
    <source>
        <dbReference type="SAM" id="MobiDB-lite"/>
    </source>
</evidence>
<name>A0A077ZFC5_TRITR</name>
<feature type="region of interest" description="Disordered" evidence="1">
    <location>
        <begin position="39"/>
        <end position="60"/>
    </location>
</feature>
<evidence type="ECO:0000313" key="3">
    <source>
        <dbReference type="Proteomes" id="UP000030665"/>
    </source>
</evidence>
<proteinExistence type="predicted"/>
<protein>
    <submittedName>
        <fullName evidence="2">Uncharacterized protein</fullName>
    </submittedName>
</protein>
<reference evidence="2" key="1">
    <citation type="submission" date="2014-01" db="EMBL/GenBank/DDBJ databases">
        <authorList>
            <person name="Aslett M."/>
        </authorList>
    </citation>
    <scope>NUCLEOTIDE SEQUENCE</scope>
</reference>
<organism evidence="2 3">
    <name type="scientific">Trichuris trichiura</name>
    <name type="common">Whipworm</name>
    <name type="synonym">Trichocephalus trichiurus</name>
    <dbReference type="NCBI Taxonomy" id="36087"/>
    <lineage>
        <taxon>Eukaryota</taxon>
        <taxon>Metazoa</taxon>
        <taxon>Ecdysozoa</taxon>
        <taxon>Nematoda</taxon>
        <taxon>Enoplea</taxon>
        <taxon>Dorylaimia</taxon>
        <taxon>Trichinellida</taxon>
        <taxon>Trichuridae</taxon>
        <taxon>Trichuris</taxon>
    </lineage>
</organism>
<dbReference type="EMBL" id="HG806286">
    <property type="protein sequence ID" value="CDW58213.1"/>
    <property type="molecule type" value="Genomic_DNA"/>
</dbReference>
<dbReference type="AlphaFoldDB" id="A0A077ZFC5"/>